<gene>
    <name evidence="1" type="ORF">PTTG_25600</name>
</gene>
<reference evidence="2" key="4">
    <citation type="submission" date="2025-05" db="UniProtKB">
        <authorList>
            <consortium name="EnsemblFungi"/>
        </authorList>
    </citation>
    <scope>IDENTIFICATION</scope>
    <source>
        <strain evidence="2">isolate 1-1 / race 1 (BBBD)</strain>
    </source>
</reference>
<organism evidence="1">
    <name type="scientific">Puccinia triticina (isolate 1-1 / race 1 (BBBD))</name>
    <name type="common">Brown leaf rust fungus</name>
    <dbReference type="NCBI Taxonomy" id="630390"/>
    <lineage>
        <taxon>Eukaryota</taxon>
        <taxon>Fungi</taxon>
        <taxon>Dikarya</taxon>
        <taxon>Basidiomycota</taxon>
        <taxon>Pucciniomycotina</taxon>
        <taxon>Pucciniomycetes</taxon>
        <taxon>Pucciniales</taxon>
        <taxon>Pucciniaceae</taxon>
        <taxon>Puccinia</taxon>
    </lineage>
</organism>
<dbReference type="VEuPathDB" id="FungiDB:PTTG_25600"/>
<protein>
    <submittedName>
        <fullName evidence="1 2">Uncharacterized protein</fullName>
    </submittedName>
</protein>
<reference evidence="1" key="2">
    <citation type="submission" date="2016-05" db="EMBL/GenBank/DDBJ databases">
        <title>Comparative analysis highlights variable genome content of wheat rusts and divergence of the mating loci.</title>
        <authorList>
            <person name="Cuomo C.A."/>
            <person name="Bakkeren G."/>
            <person name="Szabo L."/>
            <person name="Khalil H."/>
            <person name="Joly D."/>
            <person name="Goldberg J."/>
            <person name="Young S."/>
            <person name="Zeng Q."/>
            <person name="Fellers J."/>
        </authorList>
    </citation>
    <scope>NUCLEOTIDE SEQUENCE [LARGE SCALE GENOMIC DNA]</scope>
    <source>
        <strain evidence="1">1-1 BBBD Race 1</strain>
    </source>
</reference>
<proteinExistence type="predicted"/>
<dbReference type="EnsemblFungi" id="PTTG_25600-t43_1">
    <property type="protein sequence ID" value="PTTG_25600-t43_1-p1"/>
    <property type="gene ID" value="PTTG_25600"/>
</dbReference>
<reference evidence="2 3" key="3">
    <citation type="journal article" date="2017" name="G3 (Bethesda)">
        <title>Comparative analysis highlights variable genome content of wheat rusts and divergence of the mating loci.</title>
        <authorList>
            <person name="Cuomo C.A."/>
            <person name="Bakkeren G."/>
            <person name="Khalil H.B."/>
            <person name="Panwar V."/>
            <person name="Joly D."/>
            <person name="Linning R."/>
            <person name="Sakthikumar S."/>
            <person name="Song X."/>
            <person name="Adiconis X."/>
            <person name="Fan L."/>
            <person name="Goldberg J.M."/>
            <person name="Levin J.Z."/>
            <person name="Young S."/>
            <person name="Zeng Q."/>
            <person name="Anikster Y."/>
            <person name="Bruce M."/>
            <person name="Wang M."/>
            <person name="Yin C."/>
            <person name="McCallum B."/>
            <person name="Szabo L.J."/>
            <person name="Hulbert S."/>
            <person name="Chen X."/>
            <person name="Fellers J.P."/>
        </authorList>
    </citation>
    <scope>NUCLEOTIDE SEQUENCE</scope>
    <source>
        <strain evidence="2">isolate 1-1 / race 1 (BBBD)</strain>
        <strain evidence="3">Isolate 1-1 / race 1 (BBBD)</strain>
    </source>
</reference>
<dbReference type="EMBL" id="ADAS02000006">
    <property type="protein sequence ID" value="OAV98613.1"/>
    <property type="molecule type" value="Genomic_DNA"/>
</dbReference>
<accession>A0A180H2P2</accession>
<evidence type="ECO:0000313" key="1">
    <source>
        <dbReference type="EMBL" id="OAV98613.1"/>
    </source>
</evidence>
<reference evidence="1" key="1">
    <citation type="submission" date="2009-11" db="EMBL/GenBank/DDBJ databases">
        <authorList>
            <consortium name="The Broad Institute Genome Sequencing Platform"/>
            <person name="Ward D."/>
            <person name="Feldgarden M."/>
            <person name="Earl A."/>
            <person name="Young S.K."/>
            <person name="Zeng Q."/>
            <person name="Koehrsen M."/>
            <person name="Alvarado L."/>
            <person name="Berlin A."/>
            <person name="Bochicchio J."/>
            <person name="Borenstein D."/>
            <person name="Chapman S.B."/>
            <person name="Chen Z."/>
            <person name="Engels R."/>
            <person name="Freedman E."/>
            <person name="Gellesch M."/>
            <person name="Goldberg J."/>
            <person name="Griggs A."/>
            <person name="Gujja S."/>
            <person name="Heilman E."/>
            <person name="Heiman D."/>
            <person name="Hepburn T."/>
            <person name="Howarth C."/>
            <person name="Jen D."/>
            <person name="Larson L."/>
            <person name="Lewis B."/>
            <person name="Mehta T."/>
            <person name="Park D."/>
            <person name="Pearson M."/>
            <person name="Roberts A."/>
            <person name="Saif S."/>
            <person name="Shea T."/>
            <person name="Shenoy N."/>
            <person name="Sisk P."/>
            <person name="Stolte C."/>
            <person name="Sykes S."/>
            <person name="Thomson T."/>
            <person name="Walk T."/>
            <person name="White J."/>
            <person name="Yandava C."/>
            <person name="Izard J."/>
            <person name="Baranova O.V."/>
            <person name="Blanton J.M."/>
            <person name="Tanner A.C."/>
            <person name="Dewhirst F.E."/>
            <person name="Haas B."/>
            <person name="Nusbaum C."/>
            <person name="Birren B."/>
        </authorList>
    </citation>
    <scope>NUCLEOTIDE SEQUENCE [LARGE SCALE GENOMIC DNA]</scope>
    <source>
        <strain evidence="1">1-1 BBBD Race 1</strain>
    </source>
</reference>
<dbReference type="AlphaFoldDB" id="A0A180H2P2"/>
<keyword evidence="3" id="KW-1185">Reference proteome</keyword>
<dbReference type="Proteomes" id="UP000005240">
    <property type="component" value="Unassembled WGS sequence"/>
</dbReference>
<evidence type="ECO:0000313" key="2">
    <source>
        <dbReference type="EnsemblFungi" id="PTTG_25600-t43_1-p1"/>
    </source>
</evidence>
<feature type="non-terminal residue" evidence="1">
    <location>
        <position position="131"/>
    </location>
</feature>
<evidence type="ECO:0000313" key="3">
    <source>
        <dbReference type="Proteomes" id="UP000005240"/>
    </source>
</evidence>
<sequence length="131" mass="14202">GLGISLFVSCCGFTLEGAQNCIPDRCLALYVRGKAHLVGHFCATENRQLQPSAPLCLALIKMNRYQALIGWLSLSFLKNTFASIPAPQAILPGPSPNTNNTTCQIYPNTIESWNQLGVDQFLSDFPGGKDT</sequence>
<feature type="non-terminal residue" evidence="1">
    <location>
        <position position="1"/>
    </location>
</feature>
<name>A0A180H2P2_PUCT1</name>